<dbReference type="PANTHER" id="PTHR14374:SF0">
    <property type="entry name" value="TRAFFICKING PROTEIN PARTICLE COMPLEX SUBUNIT 11"/>
    <property type="match status" value="1"/>
</dbReference>
<evidence type="ECO:0000313" key="4">
    <source>
        <dbReference type="EMBL" id="OAL61800.1"/>
    </source>
</evidence>
<dbReference type="PANTHER" id="PTHR14374">
    <property type="entry name" value="FOIE GRAS"/>
    <property type="match status" value="1"/>
</dbReference>
<protein>
    <recommendedName>
        <fullName evidence="6">Gryzun putative trafficking through Golgi domain-containing protein</fullName>
    </recommendedName>
</protein>
<comment type="caution">
    <text evidence="4">The sequence shown here is derived from an EMBL/GenBank/DDBJ whole genome shotgun (WGS) entry which is preliminary data.</text>
</comment>
<sequence>MPHCHYCSLATISRHSATTPWTQRKGKKGEEEAEEQTKAALSVPYSLSTLVKSEPAAKQQPEAAAAAEEEEDEAEGRRRADEEEEEEEETVTREKSWSCVSGQGHRKANTETAARDQRHSNEIEIQFEIGIGVEIGIEIAEGGWRLQHGKQQQHIIMDAFPPSYVDHNLPLVLISGLAAAGKAGEEAGEAIVSGVDGADGGVCVFSDFPPVSGAVADGLLAALLAEDASFWPWSSRYFSHRANGVGLRIQRASRTYTLPRKKADTTQYAPDSDGLAPVPHSPLSPLTPGSEVFPDGIVTPSWISKHQCLVPAAFVNFFPLTTDTNMSTLKDNQLKIEINSLKRDWAQSGYKTRFVVVFLFEDGPVLDDANYRISSIRKATGLDPRNVFTLPPGPSPLDIQRFVKSLLFSIQGAAVEYYRDLSKHTRRKRNRTTIPPPTAPPTSGTSQTLSQQGWNVRYEFKLGVLAEFRQEMDAAGRSYETAYDLLFGDEVFGVIAAWSPRFDEARMLADVLALRILRCHLWLEQTTPAVQFWVAHRRRIQNIAYNKGKGTNNYGWEAWEVNWSLIMAHNISRSYIPPSPAGTNSGPIFVLSEKTLLSGERVSPWDFLHHRGYWLARAAKHTARRRLHAENIPQEDRLPPDQHNATSQCKALSNVYDTYQAPEPHVEYPIDDRPGDKYSHQILEFLTESVAEFAKRGQVRMVEKQKLTMAKEYVRLEAWSDALDILRPLWLQISWRREGWWHLMEELGINEQKSDWNYDIHRTGTTDEKASEKPVMIPVSMSFIFNSSSGNVGEPLKGQLVLQSDCIRKSSPIHLSEVKIAFEGGLPPIRILADSNAIDASKSTHTHASISLADGQSGPSSSLQEIKGNANLSLFPGQMRAFTLTLIPREASDVRVASITLMVADDKFDLAYTISSTSNDAYALPRWWTESKGSITSRRIGKGRDPSSCQILPKPPKVLISVPGLRDAYYFGEKAGLNIRLDNNEDASASIVVELKLSGRSEYPAVISWLDGADVEGHSEETEELSASQTKEAATQTIRRKIAELGAGEHTILPAMVVEAPHPIQYDLEISVSYHLSSDPEAAISKAISLDLPFIQPFEANHNFLPRLHLSPWPDFFNIDESEASNMQQRWLLNSTLMPLARETLVIEDVKLRVVAVEVGKICSITTASDSSKQSGNRYIRPEEPQSTDFMVVIERLAMEDRLQTGVSFELKIKWRRDEQQDVFEAETTSPEISLPTESVITSLTVPRFSIPMSEPRVLASLGAKTSRSNDVPGLIQLNYTLENPSMHFLTFNLTMETSDQFAFSGPKSMTLRLVPLSRHTLQYSLLATRRGVWIQPQLVIVDTYFNKTLRILPTESIKSDAKGILIWVD</sequence>
<evidence type="ECO:0008006" key="6">
    <source>
        <dbReference type="Google" id="ProtNLM"/>
    </source>
</evidence>
<feature type="domain" description="Trafficking protein particle complex subunit 11" evidence="3">
    <location>
        <begin position="501"/>
        <end position="749"/>
    </location>
</feature>
<evidence type="ECO:0000259" key="3">
    <source>
        <dbReference type="Pfam" id="PF11817"/>
    </source>
</evidence>
<dbReference type="EMBL" id="LHPM01000019">
    <property type="protein sequence ID" value="OAL61800.1"/>
    <property type="molecule type" value="Genomic_DNA"/>
</dbReference>
<feature type="domain" description="Gryzun putative trafficking through Golgi" evidence="2">
    <location>
        <begin position="772"/>
        <end position="1370"/>
    </location>
</feature>
<evidence type="ECO:0000313" key="5">
    <source>
        <dbReference type="Proteomes" id="UP000243015"/>
    </source>
</evidence>
<organism evidence="4 5">
    <name type="scientific">Trichophyton rubrum</name>
    <name type="common">Athlete's foot fungus</name>
    <name type="synonym">Epidermophyton rubrum</name>
    <dbReference type="NCBI Taxonomy" id="5551"/>
    <lineage>
        <taxon>Eukaryota</taxon>
        <taxon>Fungi</taxon>
        <taxon>Dikarya</taxon>
        <taxon>Ascomycota</taxon>
        <taxon>Pezizomycotina</taxon>
        <taxon>Eurotiomycetes</taxon>
        <taxon>Eurotiomycetidae</taxon>
        <taxon>Onygenales</taxon>
        <taxon>Arthrodermataceae</taxon>
        <taxon>Trichophyton</taxon>
    </lineage>
</organism>
<reference evidence="4 5" key="1">
    <citation type="submission" date="2016-05" db="EMBL/GenBank/DDBJ databases">
        <title>Genome sequencing of Trichophyton rubrum CMCC(F)T1i isolated from hair.</title>
        <authorList>
            <person name="Zhan P."/>
            <person name="Tao Y."/>
            <person name="Liu W."/>
        </authorList>
    </citation>
    <scope>NUCLEOTIDE SEQUENCE [LARGE SCALE GENOMIC DNA]</scope>
    <source>
        <strain evidence="5">CMCC(F)T1i</strain>
    </source>
</reference>
<gene>
    <name evidence="4" type="ORF">A7C99_6369</name>
</gene>
<feature type="region of interest" description="Disordered" evidence="1">
    <location>
        <begin position="13"/>
        <end position="119"/>
    </location>
</feature>
<name>A0A178EP14_TRIRU</name>
<accession>A0A178EP14</accession>
<feature type="region of interest" description="Disordered" evidence="1">
    <location>
        <begin position="424"/>
        <end position="450"/>
    </location>
</feature>
<dbReference type="VEuPathDB" id="FungiDB:TERG_02892"/>
<feature type="compositionally biased region" description="Polar residues" evidence="1">
    <location>
        <begin position="13"/>
        <end position="22"/>
    </location>
</feature>
<dbReference type="InterPro" id="IPR012880">
    <property type="entry name" value="Gryzun"/>
</dbReference>
<evidence type="ECO:0000259" key="2">
    <source>
        <dbReference type="Pfam" id="PF07919"/>
    </source>
</evidence>
<dbReference type="Pfam" id="PF07919">
    <property type="entry name" value="Gryzun"/>
    <property type="match status" value="1"/>
</dbReference>
<proteinExistence type="predicted"/>
<dbReference type="Pfam" id="PF11817">
    <property type="entry name" value="Foie-gras_1"/>
    <property type="match status" value="1"/>
</dbReference>
<dbReference type="Proteomes" id="UP000243015">
    <property type="component" value="Unassembled WGS sequence"/>
</dbReference>
<evidence type="ECO:0000256" key="1">
    <source>
        <dbReference type="SAM" id="MobiDB-lite"/>
    </source>
</evidence>
<dbReference type="InterPro" id="IPR021773">
    <property type="entry name" value="TPC11"/>
</dbReference>